<dbReference type="AlphaFoldDB" id="A0A1H4ZVP4"/>
<dbReference type="OrthoDB" id="345222at2"/>
<dbReference type="Pfam" id="PF01650">
    <property type="entry name" value="Peptidase_C13"/>
    <property type="match status" value="1"/>
</dbReference>
<evidence type="ECO:0000313" key="5">
    <source>
        <dbReference type="Proteomes" id="UP000242849"/>
    </source>
</evidence>
<dbReference type="InterPro" id="IPR003409">
    <property type="entry name" value="MORN"/>
</dbReference>
<dbReference type="Gene3D" id="2.20.110.10">
    <property type="entry name" value="Histone H3 K4-specific methyltransferase SET7/9 N-terminal domain"/>
    <property type="match status" value="4"/>
</dbReference>
<accession>A0A1H4ZVP4</accession>
<dbReference type="Gene3D" id="3.40.50.1460">
    <property type="match status" value="1"/>
</dbReference>
<evidence type="ECO:0000256" key="2">
    <source>
        <dbReference type="SAM" id="SignalP"/>
    </source>
</evidence>
<evidence type="ECO:0000259" key="3">
    <source>
        <dbReference type="PROSITE" id="PS50208"/>
    </source>
</evidence>
<feature type="domain" description="Caspase family p20" evidence="3">
    <location>
        <begin position="396"/>
        <end position="461"/>
    </location>
</feature>
<dbReference type="InterPro" id="IPR029030">
    <property type="entry name" value="Caspase-like_dom_sf"/>
</dbReference>
<dbReference type="InterPro" id="IPR001096">
    <property type="entry name" value="Peptidase_C13"/>
</dbReference>
<keyword evidence="5" id="KW-1185">Reference proteome</keyword>
<dbReference type="SMART" id="SM00698">
    <property type="entry name" value="MORN"/>
    <property type="match status" value="9"/>
</dbReference>
<keyword evidence="1" id="KW-0677">Repeat</keyword>
<dbReference type="SUPFAM" id="SSF82185">
    <property type="entry name" value="Histone H3 K4-specific methyltransferase SET7/9 N-terminal domain"/>
    <property type="match status" value="3"/>
</dbReference>
<evidence type="ECO:0000256" key="1">
    <source>
        <dbReference type="ARBA" id="ARBA00022737"/>
    </source>
</evidence>
<dbReference type="InterPro" id="IPR001309">
    <property type="entry name" value="Pept_C14_p20"/>
</dbReference>
<evidence type="ECO:0000313" key="4">
    <source>
        <dbReference type="EMBL" id="SED34169.1"/>
    </source>
</evidence>
<dbReference type="PANTHER" id="PTHR23084:SF263">
    <property type="entry name" value="MORN REPEAT-CONTAINING PROTEIN 1"/>
    <property type="match status" value="1"/>
</dbReference>
<organism evidence="4 5">
    <name type="scientific">Pseudomonas anguilliseptica</name>
    <dbReference type="NCBI Taxonomy" id="53406"/>
    <lineage>
        <taxon>Bacteria</taxon>
        <taxon>Pseudomonadati</taxon>
        <taxon>Pseudomonadota</taxon>
        <taxon>Gammaproteobacteria</taxon>
        <taxon>Pseudomonadales</taxon>
        <taxon>Pseudomonadaceae</taxon>
        <taxon>Pseudomonas</taxon>
    </lineage>
</organism>
<dbReference type="EMBL" id="FNSC01000001">
    <property type="protein sequence ID" value="SED34169.1"/>
    <property type="molecule type" value="Genomic_DNA"/>
</dbReference>
<dbReference type="PROSITE" id="PS50208">
    <property type="entry name" value="CASPASE_P20"/>
    <property type="match status" value="1"/>
</dbReference>
<proteinExistence type="predicted"/>
<keyword evidence="2" id="KW-0732">Signal</keyword>
<dbReference type="GO" id="GO:0004197">
    <property type="term" value="F:cysteine-type endopeptidase activity"/>
    <property type="evidence" value="ECO:0007669"/>
    <property type="project" value="InterPro"/>
</dbReference>
<dbReference type="RefSeq" id="WP_090381056.1">
    <property type="nucleotide sequence ID" value="NZ_CP156749.1"/>
</dbReference>
<dbReference type="Pfam" id="PF02493">
    <property type="entry name" value="MORN"/>
    <property type="match status" value="10"/>
</dbReference>
<dbReference type="Proteomes" id="UP000242849">
    <property type="component" value="Unassembled WGS sequence"/>
</dbReference>
<gene>
    <name evidence="4" type="ORF">SAMN05421553_2487</name>
</gene>
<dbReference type="SUPFAM" id="SSF52129">
    <property type="entry name" value="Caspase-like"/>
    <property type="match status" value="1"/>
</dbReference>
<protein>
    <submittedName>
        <fullName evidence="4">Uncharacterized conserved protein</fullName>
    </submittedName>
</protein>
<feature type="signal peptide" evidence="2">
    <location>
        <begin position="1"/>
        <end position="20"/>
    </location>
</feature>
<dbReference type="GO" id="GO:0006508">
    <property type="term" value="P:proteolysis"/>
    <property type="evidence" value="ECO:0007669"/>
    <property type="project" value="InterPro"/>
</dbReference>
<reference evidence="5" key="1">
    <citation type="submission" date="2016-10" db="EMBL/GenBank/DDBJ databases">
        <authorList>
            <person name="Varghese N."/>
            <person name="Submissions S."/>
        </authorList>
    </citation>
    <scope>NUCLEOTIDE SEQUENCE [LARGE SCALE GENOMIC DNA]</scope>
    <source>
        <strain evidence="5">DSM 12111</strain>
    </source>
</reference>
<dbReference type="PROSITE" id="PS51257">
    <property type="entry name" value="PROKAR_LIPOPROTEIN"/>
    <property type="match status" value="1"/>
</dbReference>
<sequence length="575" mass="62580">MRRLSLLAPLSLALLLVACGDGEPLLPPDAVLPDGGRYRGEVIDGLLQGPGRLDYNDGSYYQGQFKDGQFNGQGEWRSKHGELYRGEFQGGDFHGQGSLTYSDGSRYEGGFVNGMPSGEGHLKSSQLEYRGEFSKGQYNGLGKLQWSNGASFQGQFKKGEPDGQGVLTDAEGNAYTGTFDNSQLNGQGSFKNLDGDLYSGQFRDNQFHGKGRYQSADGEVWSGRFTHGSLTGKGEFKGSDGSHYAGQFSDWSYHGEGRLSLADGSIYQGNFAYGQYQGTGSLTLVDGSQQSGTWQNGRLTRDAQGNAIPDDLATGLLEQGRLLDTAIAKLPASTPDIELYALTLAGDGKQSVFMREADYVGNLLQDRFAAHGLITLVNHRDHLADRPLATSASLGRSVQALAERSGEEDLIFIYLTSHGSARHELNLDQPRLQLNDLPASELAALLEPLKDRHKVLVISACYSGGFIPKLQDDKTLVITAARADRVSFGCSEENDFTYFGRALFAEALQQTDDLQRAFKLAQASVVEREKADGFEASEPQIWPAKAVLAQWRKLREQQAERALNNALEAQSAVNP</sequence>
<feature type="chain" id="PRO_5017455725" evidence="2">
    <location>
        <begin position="21"/>
        <end position="575"/>
    </location>
</feature>
<dbReference type="STRING" id="53406.SAMN05421553_2487"/>
<dbReference type="PANTHER" id="PTHR23084">
    <property type="entry name" value="PHOSPHATIDYLINOSITOL-4-PHOSPHATE 5-KINASE RELATED"/>
    <property type="match status" value="1"/>
</dbReference>
<name>A0A1H4ZVP4_PSEAG</name>